<dbReference type="OrthoDB" id="7605551at2"/>
<name>A0A2R8BG13_9RHOB</name>
<dbReference type="RefSeq" id="WP_108828958.1">
    <property type="nucleotide sequence ID" value="NZ_OMOR01000001.1"/>
</dbReference>
<sequence length="200" mass="21900">MNIVLGQMTSPISGDITQLNAIILADARRTEANLGFHLGRLSGGYKILVLNRRPQASDFEFSGTTLRSGGREGLPADTDKKDKERTRIHDGIMGARGADGYAAMQQAALQNIQVKGPQRLVKIMPDIRHNTDMSPSQQYPMGGGFLQWTLKKPGLSFFCAAQVAKDGLVSVPGQTFQLNSGNFANDYPQRAEFQKYLQQA</sequence>
<evidence type="ECO:0000256" key="1">
    <source>
        <dbReference type="SAM" id="MobiDB-lite"/>
    </source>
</evidence>
<protein>
    <submittedName>
        <fullName evidence="2">Uncharacterized protein</fullName>
    </submittedName>
</protein>
<evidence type="ECO:0000313" key="2">
    <source>
        <dbReference type="EMBL" id="SPH21942.1"/>
    </source>
</evidence>
<dbReference type="AlphaFoldDB" id="A0A2R8BG13"/>
<accession>A0A2R8BG13</accession>
<gene>
    <name evidence="2" type="ORF">ASD8599_02690</name>
</gene>
<organism evidence="2 3">
    <name type="scientific">Ascidiaceihabitans donghaensis</name>
    <dbReference type="NCBI Taxonomy" id="1510460"/>
    <lineage>
        <taxon>Bacteria</taxon>
        <taxon>Pseudomonadati</taxon>
        <taxon>Pseudomonadota</taxon>
        <taxon>Alphaproteobacteria</taxon>
        <taxon>Rhodobacterales</taxon>
        <taxon>Paracoccaceae</taxon>
        <taxon>Ascidiaceihabitans</taxon>
    </lineage>
</organism>
<proteinExistence type="predicted"/>
<evidence type="ECO:0000313" key="3">
    <source>
        <dbReference type="Proteomes" id="UP000244880"/>
    </source>
</evidence>
<keyword evidence="3" id="KW-1185">Reference proteome</keyword>
<dbReference type="Proteomes" id="UP000244880">
    <property type="component" value="Unassembled WGS sequence"/>
</dbReference>
<reference evidence="2 3" key="1">
    <citation type="submission" date="2018-03" db="EMBL/GenBank/DDBJ databases">
        <authorList>
            <person name="Keele B.F."/>
        </authorList>
    </citation>
    <scope>NUCLEOTIDE SEQUENCE [LARGE SCALE GENOMIC DNA]</scope>
    <source>
        <strain evidence="2 3">CECT 8599</strain>
    </source>
</reference>
<feature type="region of interest" description="Disordered" evidence="1">
    <location>
        <begin position="61"/>
        <end position="82"/>
    </location>
</feature>
<dbReference type="EMBL" id="OMOR01000001">
    <property type="protein sequence ID" value="SPH21942.1"/>
    <property type="molecule type" value="Genomic_DNA"/>
</dbReference>